<dbReference type="Pfam" id="PF00378">
    <property type="entry name" value="ECH_1"/>
    <property type="match status" value="1"/>
</dbReference>
<dbReference type="InterPro" id="IPR051683">
    <property type="entry name" value="Enoyl-CoA_Hydratase/Isomerase"/>
</dbReference>
<protein>
    <submittedName>
        <fullName evidence="3">Enoyl-CoA hydratase/isomerase family protein</fullName>
    </submittedName>
</protein>
<organism evidence="3 4">
    <name type="scientific">Halomarina halobia</name>
    <dbReference type="NCBI Taxonomy" id="3033386"/>
    <lineage>
        <taxon>Archaea</taxon>
        <taxon>Methanobacteriati</taxon>
        <taxon>Methanobacteriota</taxon>
        <taxon>Stenosarchaea group</taxon>
        <taxon>Halobacteria</taxon>
        <taxon>Halobacteriales</taxon>
        <taxon>Natronomonadaceae</taxon>
        <taxon>Halomarina</taxon>
    </lineage>
</organism>
<evidence type="ECO:0000313" key="4">
    <source>
        <dbReference type="Proteomes" id="UP001596547"/>
    </source>
</evidence>
<comment type="similarity">
    <text evidence="1">Belongs to the enoyl-CoA hydratase/isomerase family.</text>
</comment>
<evidence type="ECO:0000256" key="1">
    <source>
        <dbReference type="ARBA" id="ARBA00005254"/>
    </source>
</evidence>
<dbReference type="EMBL" id="JBHTBF010000003">
    <property type="protein sequence ID" value="MFC7318750.1"/>
    <property type="molecule type" value="Genomic_DNA"/>
</dbReference>
<dbReference type="AlphaFoldDB" id="A0ABD6AEG1"/>
<dbReference type="PANTHER" id="PTHR42964:SF1">
    <property type="entry name" value="POLYKETIDE BIOSYNTHESIS ENOYL-COA HYDRATASE PKSH-RELATED"/>
    <property type="match status" value="1"/>
</dbReference>
<feature type="compositionally biased region" description="Polar residues" evidence="2">
    <location>
        <begin position="96"/>
        <end position="105"/>
    </location>
</feature>
<dbReference type="GeneID" id="91975989"/>
<dbReference type="InterPro" id="IPR001753">
    <property type="entry name" value="Enoyl-CoA_hydra/iso"/>
</dbReference>
<feature type="region of interest" description="Disordered" evidence="2">
    <location>
        <begin position="95"/>
        <end position="116"/>
    </location>
</feature>
<dbReference type="CDD" id="cd06558">
    <property type="entry name" value="crotonase-like"/>
    <property type="match status" value="1"/>
</dbReference>
<dbReference type="SUPFAM" id="SSF52096">
    <property type="entry name" value="ClpP/crotonase"/>
    <property type="match status" value="1"/>
</dbReference>
<dbReference type="Proteomes" id="UP001596547">
    <property type="component" value="Unassembled WGS sequence"/>
</dbReference>
<dbReference type="Gene3D" id="3.90.226.10">
    <property type="entry name" value="2-enoyl-CoA Hydratase, Chain A, domain 1"/>
    <property type="match status" value="1"/>
</dbReference>
<accession>A0ABD6AEG1</accession>
<evidence type="ECO:0000313" key="3">
    <source>
        <dbReference type="EMBL" id="MFC7318750.1"/>
    </source>
</evidence>
<evidence type="ECO:0000256" key="2">
    <source>
        <dbReference type="SAM" id="MobiDB-lite"/>
    </source>
</evidence>
<dbReference type="InterPro" id="IPR029045">
    <property type="entry name" value="ClpP/crotonase-like_dom_sf"/>
</dbReference>
<dbReference type="RefSeq" id="WP_368410919.1">
    <property type="nucleotide sequence ID" value="NZ_CP119993.1"/>
</dbReference>
<keyword evidence="4" id="KW-1185">Reference proteome</keyword>
<proteinExistence type="inferred from homology"/>
<comment type="caution">
    <text evidence="3">The sequence shown here is derived from an EMBL/GenBank/DDBJ whole genome shotgun (WGS) entry which is preliminary data.</text>
</comment>
<sequence length="116" mass="12732">MPENGSDHVRIEYDGRRADVIIDRPEKRNAMNETTVAELTAAVERVDGDDEVRAVTLLGSGPAFCAGFQLDMMYEKSAEEQDEFQRAFRALLNAIDRSTTPTSPVSRARASPAGSN</sequence>
<gene>
    <name evidence="3" type="ORF">ACFQPE_18395</name>
</gene>
<name>A0ABD6AEG1_9EURY</name>
<dbReference type="PANTHER" id="PTHR42964">
    <property type="entry name" value="ENOYL-COA HYDRATASE"/>
    <property type="match status" value="1"/>
</dbReference>
<reference evidence="3 4" key="1">
    <citation type="journal article" date="2019" name="Int. J. Syst. Evol. Microbiol.">
        <title>The Global Catalogue of Microorganisms (GCM) 10K type strain sequencing project: providing services to taxonomists for standard genome sequencing and annotation.</title>
        <authorList>
            <consortium name="The Broad Institute Genomics Platform"/>
            <consortium name="The Broad Institute Genome Sequencing Center for Infectious Disease"/>
            <person name="Wu L."/>
            <person name="Ma J."/>
        </authorList>
    </citation>
    <scope>NUCLEOTIDE SEQUENCE [LARGE SCALE GENOMIC DNA]</scope>
    <source>
        <strain evidence="3 4">PSR21</strain>
    </source>
</reference>